<keyword evidence="1" id="KW-0732">Signal</keyword>
<evidence type="ECO:0000256" key="1">
    <source>
        <dbReference type="ARBA" id="ARBA00022729"/>
    </source>
</evidence>
<proteinExistence type="predicted"/>
<organism evidence="4 5">
    <name type="scientific">Candidatus Acutalibacter pullistercoris</name>
    <dbReference type="NCBI Taxonomy" id="2838418"/>
    <lineage>
        <taxon>Bacteria</taxon>
        <taxon>Bacillati</taxon>
        <taxon>Bacillota</taxon>
        <taxon>Clostridia</taxon>
        <taxon>Eubacteriales</taxon>
        <taxon>Acutalibacteraceae</taxon>
        <taxon>Acutalibacter</taxon>
    </lineage>
</organism>
<dbReference type="Pfam" id="PF01551">
    <property type="entry name" value="Peptidase_M23"/>
    <property type="match status" value="1"/>
</dbReference>
<dbReference type="Gene3D" id="2.70.70.10">
    <property type="entry name" value="Glucose Permease (Domain IIA)"/>
    <property type="match status" value="1"/>
</dbReference>
<dbReference type="InterPro" id="IPR016047">
    <property type="entry name" value="M23ase_b-sheet_dom"/>
</dbReference>
<reference evidence="4" key="1">
    <citation type="journal article" date="2021" name="PeerJ">
        <title>Extensive microbial diversity within the chicken gut microbiome revealed by metagenomics and culture.</title>
        <authorList>
            <person name="Gilroy R."/>
            <person name="Ravi A."/>
            <person name="Getino M."/>
            <person name="Pursley I."/>
            <person name="Horton D.L."/>
            <person name="Alikhan N.F."/>
            <person name="Baker D."/>
            <person name="Gharbi K."/>
            <person name="Hall N."/>
            <person name="Watson M."/>
            <person name="Adriaenssens E.M."/>
            <person name="Foster-Nyarko E."/>
            <person name="Jarju S."/>
            <person name="Secka A."/>
            <person name="Antonio M."/>
            <person name="Oren A."/>
            <person name="Chaudhuri R.R."/>
            <person name="La Ragione R."/>
            <person name="Hildebrand F."/>
            <person name="Pallen M.J."/>
        </authorList>
    </citation>
    <scope>NUCLEOTIDE SEQUENCE</scope>
    <source>
        <strain evidence="4">1282</strain>
    </source>
</reference>
<dbReference type="PANTHER" id="PTHR21666">
    <property type="entry name" value="PEPTIDASE-RELATED"/>
    <property type="match status" value="1"/>
</dbReference>
<evidence type="ECO:0000313" key="4">
    <source>
        <dbReference type="EMBL" id="HIY26987.1"/>
    </source>
</evidence>
<dbReference type="EMBL" id="DXDU01000118">
    <property type="protein sequence ID" value="HIY26987.1"/>
    <property type="molecule type" value="Genomic_DNA"/>
</dbReference>
<comment type="caution">
    <text evidence="4">The sequence shown here is derived from an EMBL/GenBank/DDBJ whole genome shotgun (WGS) entry which is preliminary data.</text>
</comment>
<reference evidence="4" key="2">
    <citation type="submission" date="2021-04" db="EMBL/GenBank/DDBJ databases">
        <authorList>
            <person name="Gilroy R."/>
        </authorList>
    </citation>
    <scope>NUCLEOTIDE SEQUENCE</scope>
    <source>
        <strain evidence="4">1282</strain>
    </source>
</reference>
<dbReference type="CDD" id="cd12797">
    <property type="entry name" value="M23_peptidase"/>
    <property type="match status" value="1"/>
</dbReference>
<protein>
    <submittedName>
        <fullName evidence="4">Peptidoglycan DD-metalloendopeptidase family protein</fullName>
    </submittedName>
</protein>
<dbReference type="AlphaFoldDB" id="A0A9D1YDJ3"/>
<evidence type="ECO:0000313" key="5">
    <source>
        <dbReference type="Proteomes" id="UP000823915"/>
    </source>
</evidence>
<gene>
    <name evidence="4" type="ORF">H9838_07450</name>
</gene>
<sequence length="277" mass="29566">MNGKRFSKEKRRGGFYLALAVCLTAVGIAAWSTYDSVTSYTAPQSSQQETADPEDPEARKKPSQEEETSKASPSAAEPSPAPTPKPAEEESSQAQEAAGEPSPTQEPAREEPSQAESSGEETVTPQETQVPANAPLYEISAKFIWPVASRQVSQAYSAGAPVYSQTMKDWRIHTGTDLSAQAGEEVLACANGQVLETATDPLLGNLVTIEHGDFVFSYCGLGEDFAVSPGDTVAQGQVIGTVTAVPQESAESPHLHLEVRRDQVCLDPQSLLEGTWQ</sequence>
<feature type="compositionally biased region" description="Basic and acidic residues" evidence="2">
    <location>
        <begin position="56"/>
        <end position="69"/>
    </location>
</feature>
<evidence type="ECO:0000256" key="2">
    <source>
        <dbReference type="SAM" id="MobiDB-lite"/>
    </source>
</evidence>
<feature type="domain" description="M23ase beta-sheet core" evidence="3">
    <location>
        <begin position="172"/>
        <end position="268"/>
    </location>
</feature>
<dbReference type="SUPFAM" id="SSF51261">
    <property type="entry name" value="Duplicated hybrid motif"/>
    <property type="match status" value="1"/>
</dbReference>
<dbReference type="Proteomes" id="UP000823915">
    <property type="component" value="Unassembled WGS sequence"/>
</dbReference>
<dbReference type="InterPro" id="IPR050570">
    <property type="entry name" value="Cell_wall_metabolism_enzyme"/>
</dbReference>
<dbReference type="GO" id="GO:0004222">
    <property type="term" value="F:metalloendopeptidase activity"/>
    <property type="evidence" value="ECO:0007669"/>
    <property type="project" value="TreeGrafter"/>
</dbReference>
<feature type="compositionally biased region" description="Polar residues" evidence="2">
    <location>
        <begin position="114"/>
        <end position="130"/>
    </location>
</feature>
<feature type="compositionally biased region" description="Polar residues" evidence="2">
    <location>
        <begin position="38"/>
        <end position="50"/>
    </location>
</feature>
<dbReference type="PANTHER" id="PTHR21666:SF289">
    <property type="entry name" value="L-ALA--D-GLU ENDOPEPTIDASE"/>
    <property type="match status" value="1"/>
</dbReference>
<accession>A0A9D1YDJ3</accession>
<name>A0A9D1YDJ3_9FIRM</name>
<dbReference type="InterPro" id="IPR011055">
    <property type="entry name" value="Dup_hybrid_motif"/>
</dbReference>
<evidence type="ECO:0000259" key="3">
    <source>
        <dbReference type="Pfam" id="PF01551"/>
    </source>
</evidence>
<feature type="region of interest" description="Disordered" evidence="2">
    <location>
        <begin position="38"/>
        <end position="130"/>
    </location>
</feature>